<reference evidence="1 2" key="1">
    <citation type="submission" date="2016-06" db="EMBL/GenBank/DDBJ databases">
        <title>Genome sequence of halotolerant plant growth promoting strain of Halomonas elongata HEK1 isolated from salterns of Rann of Kutch, Gujarat, India.</title>
        <authorList>
            <person name="Gaba S."/>
            <person name="Singh R.N."/>
            <person name="Abrol S."/>
            <person name="Kaushik R."/>
            <person name="Saxena A.K."/>
        </authorList>
    </citation>
    <scope>NUCLEOTIDE SEQUENCE [LARGE SCALE GENOMIC DNA]</scope>
    <source>
        <strain evidence="1 2">HEK1</strain>
    </source>
</reference>
<name>A0A1B8NYR1_HALEL</name>
<sequence length="47" mass="5197">MLGETSLDEGRTGGLGFCLFRCEEYMTLALGQLESGKCFERALPIRP</sequence>
<proteinExistence type="predicted"/>
<evidence type="ECO:0000313" key="1">
    <source>
        <dbReference type="EMBL" id="OBX35110.1"/>
    </source>
</evidence>
<dbReference type="Proteomes" id="UP000092504">
    <property type="component" value="Unassembled WGS sequence"/>
</dbReference>
<gene>
    <name evidence="1" type="ORF">A8U91_04181</name>
</gene>
<comment type="caution">
    <text evidence="1">The sequence shown here is derived from an EMBL/GenBank/DDBJ whole genome shotgun (WGS) entry which is preliminary data.</text>
</comment>
<evidence type="ECO:0000313" key="2">
    <source>
        <dbReference type="Proteomes" id="UP000092504"/>
    </source>
</evidence>
<organism evidence="1 2">
    <name type="scientific">Halomonas elongata</name>
    <dbReference type="NCBI Taxonomy" id="2746"/>
    <lineage>
        <taxon>Bacteria</taxon>
        <taxon>Pseudomonadati</taxon>
        <taxon>Pseudomonadota</taxon>
        <taxon>Gammaproteobacteria</taxon>
        <taxon>Oceanospirillales</taxon>
        <taxon>Halomonadaceae</taxon>
        <taxon>Halomonas</taxon>
    </lineage>
</organism>
<protein>
    <submittedName>
        <fullName evidence="1">Uncharacterized protein</fullName>
    </submittedName>
</protein>
<dbReference type="AlphaFoldDB" id="A0A1B8NYR1"/>
<accession>A0A1B8NYR1</accession>
<dbReference type="EMBL" id="MAJD01000002">
    <property type="protein sequence ID" value="OBX35110.1"/>
    <property type="molecule type" value="Genomic_DNA"/>
</dbReference>